<dbReference type="Proteomes" id="UP000560131">
    <property type="component" value="Unassembled WGS sequence"/>
</dbReference>
<dbReference type="Pfam" id="PF01232">
    <property type="entry name" value="Mannitol_dh"/>
    <property type="match status" value="1"/>
</dbReference>
<evidence type="ECO:0000313" key="5">
    <source>
        <dbReference type="Proteomes" id="UP000560131"/>
    </source>
</evidence>
<dbReference type="Gene3D" id="3.40.50.720">
    <property type="entry name" value="NAD(P)-binding Rossmann-like Domain"/>
    <property type="match status" value="1"/>
</dbReference>
<gene>
    <name evidence="4" type="ORF">FHS97_001402</name>
</gene>
<accession>A0ABR6N5Y1</accession>
<dbReference type="PRINTS" id="PR00084">
    <property type="entry name" value="MTLDHDRGNASE"/>
</dbReference>
<keyword evidence="1 4" id="KW-0560">Oxidoreductase</keyword>
<evidence type="ECO:0000259" key="3">
    <source>
        <dbReference type="Pfam" id="PF08125"/>
    </source>
</evidence>
<dbReference type="SUPFAM" id="SSF48179">
    <property type="entry name" value="6-phosphogluconate dehydrogenase C-terminal domain-like"/>
    <property type="match status" value="1"/>
</dbReference>
<proteinExistence type="predicted"/>
<dbReference type="InterPro" id="IPR013131">
    <property type="entry name" value="Mannitol_DH_N"/>
</dbReference>
<reference evidence="4 5" key="1">
    <citation type="submission" date="2020-08" db="EMBL/GenBank/DDBJ databases">
        <title>Genomic Encyclopedia of Type Strains, Phase IV (KMG-IV): sequencing the most valuable type-strain genomes for metagenomic binning, comparative biology and taxonomic classification.</title>
        <authorList>
            <person name="Goeker M."/>
        </authorList>
    </citation>
    <scope>NUCLEOTIDE SEQUENCE [LARGE SCALE GENOMIC DNA]</scope>
    <source>
        <strain evidence="4 5">DSM 101535</strain>
    </source>
</reference>
<dbReference type="InterPro" id="IPR000669">
    <property type="entry name" value="Mannitol_DH"/>
</dbReference>
<feature type="domain" description="Mannitol dehydrogenase N-terminal" evidence="2">
    <location>
        <begin position="28"/>
        <end position="262"/>
    </location>
</feature>
<dbReference type="EMBL" id="JACIJN010000003">
    <property type="protein sequence ID" value="MBB5725486.1"/>
    <property type="molecule type" value="Genomic_DNA"/>
</dbReference>
<dbReference type="GO" id="GO:0008866">
    <property type="term" value="F:fructuronate reductase activity"/>
    <property type="evidence" value="ECO:0007669"/>
    <property type="project" value="UniProtKB-EC"/>
</dbReference>
<dbReference type="SUPFAM" id="SSF51735">
    <property type="entry name" value="NAD(P)-binding Rossmann-fold domains"/>
    <property type="match status" value="1"/>
</dbReference>
<dbReference type="PANTHER" id="PTHR43362">
    <property type="entry name" value="MANNITOL DEHYDROGENASE DSF1-RELATED"/>
    <property type="match status" value="1"/>
</dbReference>
<evidence type="ECO:0000259" key="2">
    <source>
        <dbReference type="Pfam" id="PF01232"/>
    </source>
</evidence>
<keyword evidence="5" id="KW-1185">Reference proteome</keyword>
<sequence>MRLSEATRASLPGDVAQPGYARREQARGIVHLGIGAFHRAHQAVYTDDAMAAGDRDWAITGVSLRSRQVHEQLAPQDGLYTVATRDADGERLRLIGAVREVLVAPDAPDAVAAALVAPATRIVTLTVTEKGYHRLPGGGIDTASVAAASGTIYHYLSQAVRDRLAAGAGPMTLVSCDNMTDNGHVLRNGVVALLDGAARDWFERDWACPSTMVDRIVPATTAADLDGIAARLGQRDEGAVVTEPFRQWVIEDRFATDRPRWDVGGAQFVADVRPYETAKLRMLNGAHSALAYLGLGAGHDYVHQAIADPVVRPIVERLMRDEAAASLDAAPGQDLRGYADALLARFANPSLAHRLAQIASDGSQKVGPRWLEALTINRARGVDRTATLTALAGWLRHLRGQAGPISDPMADELAALWRANDARGMVDALFGAEGKFAARWQADEAERAMLVELVERT</sequence>
<dbReference type="InterPro" id="IPR050988">
    <property type="entry name" value="Mannitol_DH/Oxidoreductase"/>
</dbReference>
<dbReference type="PANTHER" id="PTHR43362:SF1">
    <property type="entry name" value="MANNITOL DEHYDROGENASE 2-RELATED"/>
    <property type="match status" value="1"/>
</dbReference>
<dbReference type="Pfam" id="PF08125">
    <property type="entry name" value="Mannitol_dh_C"/>
    <property type="match status" value="1"/>
</dbReference>
<dbReference type="InterPro" id="IPR013328">
    <property type="entry name" value="6PGD_dom2"/>
</dbReference>
<dbReference type="InterPro" id="IPR036291">
    <property type="entry name" value="NAD(P)-bd_dom_sf"/>
</dbReference>
<name>A0ABR6N5Y1_9SPHN</name>
<dbReference type="EC" id="1.1.1.57" evidence="4"/>
<evidence type="ECO:0000313" key="4">
    <source>
        <dbReference type="EMBL" id="MBB5725486.1"/>
    </source>
</evidence>
<organism evidence="4 5">
    <name type="scientific">Sphingomonas endophytica</name>
    <dbReference type="NCBI Taxonomy" id="869719"/>
    <lineage>
        <taxon>Bacteria</taxon>
        <taxon>Pseudomonadati</taxon>
        <taxon>Pseudomonadota</taxon>
        <taxon>Alphaproteobacteria</taxon>
        <taxon>Sphingomonadales</taxon>
        <taxon>Sphingomonadaceae</taxon>
        <taxon>Sphingomonas</taxon>
    </lineage>
</organism>
<feature type="domain" description="Mannitol dehydrogenase C-terminal" evidence="3">
    <location>
        <begin position="271"/>
        <end position="436"/>
    </location>
</feature>
<comment type="caution">
    <text evidence="4">The sequence shown here is derived from an EMBL/GenBank/DDBJ whole genome shotgun (WGS) entry which is preliminary data.</text>
</comment>
<dbReference type="Gene3D" id="1.10.1040.10">
    <property type="entry name" value="N-(1-d-carboxylethyl)-l-norvaline Dehydrogenase, domain 2"/>
    <property type="match status" value="1"/>
</dbReference>
<dbReference type="InterPro" id="IPR008927">
    <property type="entry name" value="6-PGluconate_DH-like_C_sf"/>
</dbReference>
<dbReference type="RefSeq" id="WP_184034981.1">
    <property type="nucleotide sequence ID" value="NZ_BAABAR010000001.1"/>
</dbReference>
<dbReference type="InterPro" id="IPR013118">
    <property type="entry name" value="Mannitol_DH_C"/>
</dbReference>
<protein>
    <submittedName>
        <fullName evidence="4">Fructuronate reductase</fullName>
        <ecNumber evidence="4">1.1.1.57</ecNumber>
    </submittedName>
</protein>
<evidence type="ECO:0000256" key="1">
    <source>
        <dbReference type="ARBA" id="ARBA00023002"/>
    </source>
</evidence>